<protein>
    <recommendedName>
        <fullName evidence="6">NAD kinase</fullName>
        <ecNumber evidence="6">2.7.1.23</ecNumber>
    </recommendedName>
    <alternativeName>
        <fullName evidence="6">ATP-dependent NAD kinase</fullName>
    </alternativeName>
</protein>
<evidence type="ECO:0000256" key="4">
    <source>
        <dbReference type="ARBA" id="ARBA00023027"/>
    </source>
</evidence>
<proteinExistence type="inferred from homology"/>
<comment type="caution">
    <text evidence="6">Lacks conserved residue(s) required for the propagation of feature annotation.</text>
</comment>
<dbReference type="SUPFAM" id="SSF111331">
    <property type="entry name" value="NAD kinase/diacylglycerol kinase-like"/>
    <property type="match status" value="1"/>
</dbReference>
<dbReference type="Pfam" id="PF20143">
    <property type="entry name" value="NAD_kinase_C"/>
    <property type="match status" value="1"/>
</dbReference>
<evidence type="ECO:0000256" key="5">
    <source>
        <dbReference type="ARBA" id="ARBA00047925"/>
    </source>
</evidence>
<dbReference type="GO" id="GO:0005737">
    <property type="term" value="C:cytoplasm"/>
    <property type="evidence" value="ECO:0007669"/>
    <property type="project" value="UniProtKB-SubCell"/>
</dbReference>
<keyword evidence="6" id="KW-0067">ATP-binding</keyword>
<gene>
    <name evidence="7" type="primary">ppnK</name>
    <name evidence="6" type="synonym">nadK</name>
    <name evidence="7" type="ORF">NCTC11190_01947</name>
</gene>
<evidence type="ECO:0000256" key="6">
    <source>
        <dbReference type="HAMAP-Rule" id="MF_00361"/>
    </source>
</evidence>
<keyword evidence="4 6" id="KW-0520">NAD</keyword>
<keyword evidence="6" id="KW-0963">Cytoplasm</keyword>
<dbReference type="InterPro" id="IPR017437">
    <property type="entry name" value="ATP-NAD_kinase_PpnK-typ_C"/>
</dbReference>
<sequence>MKIALYSRPENPSLPVMIDELRRRSLDFAFNPDTPAGYDLALSFGGDGTFLSTVRRMGESHIPILGINSGRLGFMAAVALEDIGKAMDELQSGRYTIEERTLLQARGGVNGLAVNEFTIQKDGTAMISVEIGIDGENVATYWADGVIVSTSTGSTAYSMSVGGAILAPGCRCLILSPIAPHNLNIRPLVVPDTSTVTLKMTTRNGSGAIATIDNRECLVANGTEFELAKAPHMLRVVRPAGNSFYKTLRNKLLWGVDARNNN</sequence>
<organism evidence="7 8">
    <name type="scientific">Rikenella microfusus</name>
    <dbReference type="NCBI Taxonomy" id="28139"/>
    <lineage>
        <taxon>Bacteria</taxon>
        <taxon>Pseudomonadati</taxon>
        <taxon>Bacteroidota</taxon>
        <taxon>Bacteroidia</taxon>
        <taxon>Bacteroidales</taxon>
        <taxon>Rikenellaceae</taxon>
        <taxon>Rikenella</taxon>
    </lineage>
</organism>
<dbReference type="OrthoDB" id="9774737at2"/>
<dbReference type="RefSeq" id="WP_027291465.1">
    <property type="nucleotide sequence ID" value="NZ_CANTWR010000034.1"/>
</dbReference>
<dbReference type="GO" id="GO:0051287">
    <property type="term" value="F:NAD binding"/>
    <property type="evidence" value="ECO:0007669"/>
    <property type="project" value="UniProtKB-ARBA"/>
</dbReference>
<evidence type="ECO:0000256" key="3">
    <source>
        <dbReference type="ARBA" id="ARBA00022857"/>
    </source>
</evidence>
<dbReference type="PANTHER" id="PTHR20275:SF0">
    <property type="entry name" value="NAD KINASE"/>
    <property type="match status" value="1"/>
</dbReference>
<dbReference type="GO" id="GO:0019674">
    <property type="term" value="P:NAD+ metabolic process"/>
    <property type="evidence" value="ECO:0007669"/>
    <property type="project" value="InterPro"/>
</dbReference>
<evidence type="ECO:0000313" key="8">
    <source>
        <dbReference type="Proteomes" id="UP000255233"/>
    </source>
</evidence>
<comment type="subcellular location">
    <subcellularLocation>
        <location evidence="6">Cytoplasm</location>
    </subcellularLocation>
</comment>
<dbReference type="Pfam" id="PF01513">
    <property type="entry name" value="NAD_kinase"/>
    <property type="match status" value="1"/>
</dbReference>
<dbReference type="Gene3D" id="3.40.50.10330">
    <property type="entry name" value="Probable inorganic polyphosphate/atp-NAD kinase, domain 1"/>
    <property type="match status" value="1"/>
</dbReference>
<dbReference type="Gene3D" id="2.60.200.30">
    <property type="entry name" value="Probable inorganic polyphosphate/atp-NAD kinase, domain 2"/>
    <property type="match status" value="1"/>
</dbReference>
<dbReference type="PANTHER" id="PTHR20275">
    <property type="entry name" value="NAD KINASE"/>
    <property type="match status" value="1"/>
</dbReference>
<dbReference type="EC" id="2.7.1.23" evidence="6"/>
<comment type="cofactor">
    <cofactor evidence="6">
        <name>a divalent metal cation</name>
        <dbReference type="ChEBI" id="CHEBI:60240"/>
    </cofactor>
</comment>
<keyword evidence="3 6" id="KW-0521">NADP</keyword>
<dbReference type="InterPro" id="IPR002504">
    <property type="entry name" value="NADK"/>
</dbReference>
<keyword evidence="8" id="KW-1185">Reference proteome</keyword>
<feature type="binding site" evidence="6">
    <location>
        <begin position="115"/>
        <end position="116"/>
    </location>
    <ligand>
        <name>NAD(+)</name>
        <dbReference type="ChEBI" id="CHEBI:57540"/>
    </ligand>
</feature>
<reference evidence="7 8" key="1">
    <citation type="submission" date="2018-06" db="EMBL/GenBank/DDBJ databases">
        <authorList>
            <consortium name="Pathogen Informatics"/>
            <person name="Doyle S."/>
        </authorList>
    </citation>
    <scope>NUCLEOTIDE SEQUENCE [LARGE SCALE GENOMIC DNA]</scope>
    <source>
        <strain evidence="7 8">NCTC11190</strain>
    </source>
</reference>
<comment type="catalytic activity">
    <reaction evidence="5 6">
        <text>NAD(+) + ATP = ADP + NADP(+) + H(+)</text>
        <dbReference type="Rhea" id="RHEA:18629"/>
        <dbReference type="ChEBI" id="CHEBI:15378"/>
        <dbReference type="ChEBI" id="CHEBI:30616"/>
        <dbReference type="ChEBI" id="CHEBI:57540"/>
        <dbReference type="ChEBI" id="CHEBI:58349"/>
        <dbReference type="ChEBI" id="CHEBI:456216"/>
        <dbReference type="EC" id="2.7.1.23"/>
    </reaction>
</comment>
<keyword evidence="6" id="KW-0547">Nucleotide-binding</keyword>
<accession>A0A379MSK0</accession>
<feature type="binding site" evidence="6">
    <location>
        <begin position="155"/>
        <end position="160"/>
    </location>
    <ligand>
        <name>NAD(+)</name>
        <dbReference type="ChEBI" id="CHEBI:57540"/>
    </ligand>
</feature>
<dbReference type="HAMAP" id="MF_00361">
    <property type="entry name" value="NAD_kinase"/>
    <property type="match status" value="1"/>
</dbReference>
<feature type="binding site" evidence="6">
    <location>
        <position position="179"/>
    </location>
    <ligand>
        <name>NAD(+)</name>
        <dbReference type="ChEBI" id="CHEBI:57540"/>
    </ligand>
</feature>
<feature type="active site" description="Proton acceptor" evidence="6">
    <location>
        <position position="47"/>
    </location>
</feature>
<evidence type="ECO:0000256" key="2">
    <source>
        <dbReference type="ARBA" id="ARBA00022777"/>
    </source>
</evidence>
<comment type="function">
    <text evidence="6">Involved in the regulation of the intracellular balance of NAD and NADP, and is a key enzyme in the biosynthesis of NADP. Catalyzes specifically the phosphorylation on 2'-hydroxyl of the adenosine moiety of NAD to yield NADP.</text>
</comment>
<dbReference type="GO" id="GO:0006741">
    <property type="term" value="P:NADP+ biosynthetic process"/>
    <property type="evidence" value="ECO:0007669"/>
    <property type="project" value="UniProtKB-UniRule"/>
</dbReference>
<dbReference type="STRING" id="880526.GCA_000427365_01871"/>
<dbReference type="GO" id="GO:0005524">
    <property type="term" value="F:ATP binding"/>
    <property type="evidence" value="ECO:0007669"/>
    <property type="project" value="UniProtKB-KW"/>
</dbReference>
<dbReference type="InterPro" id="IPR016064">
    <property type="entry name" value="NAD/diacylglycerol_kinase_sf"/>
</dbReference>
<feature type="binding site" evidence="6">
    <location>
        <position position="144"/>
    </location>
    <ligand>
        <name>NAD(+)</name>
        <dbReference type="ChEBI" id="CHEBI:57540"/>
    </ligand>
</feature>
<dbReference type="EMBL" id="UGVL01000001">
    <property type="protein sequence ID" value="SUE34714.1"/>
    <property type="molecule type" value="Genomic_DNA"/>
</dbReference>
<comment type="similarity">
    <text evidence="6">Belongs to the NAD kinase family.</text>
</comment>
<dbReference type="GO" id="GO:0046872">
    <property type="term" value="F:metal ion binding"/>
    <property type="evidence" value="ECO:0007669"/>
    <property type="project" value="UniProtKB-UniRule"/>
</dbReference>
<dbReference type="Proteomes" id="UP000255233">
    <property type="component" value="Unassembled WGS sequence"/>
</dbReference>
<dbReference type="GO" id="GO:0003951">
    <property type="term" value="F:NAD+ kinase activity"/>
    <property type="evidence" value="ECO:0007669"/>
    <property type="project" value="UniProtKB-UniRule"/>
</dbReference>
<evidence type="ECO:0000313" key="7">
    <source>
        <dbReference type="EMBL" id="SUE34714.1"/>
    </source>
</evidence>
<dbReference type="AlphaFoldDB" id="A0A379MSK0"/>
<keyword evidence="2 6" id="KW-0418">Kinase</keyword>
<name>A0A379MSK0_9BACT</name>
<evidence type="ECO:0000256" key="1">
    <source>
        <dbReference type="ARBA" id="ARBA00022679"/>
    </source>
</evidence>
<feature type="binding site" evidence="6">
    <location>
        <begin position="47"/>
        <end position="48"/>
    </location>
    <ligand>
        <name>NAD(+)</name>
        <dbReference type="ChEBI" id="CHEBI:57540"/>
    </ligand>
</feature>
<keyword evidence="1 6" id="KW-0808">Transferase</keyword>
<dbReference type="InterPro" id="IPR017438">
    <property type="entry name" value="ATP-NAD_kinase_N"/>
</dbReference>